<dbReference type="CDD" id="cd00093">
    <property type="entry name" value="HTH_XRE"/>
    <property type="match status" value="1"/>
</dbReference>
<dbReference type="Pfam" id="PF13560">
    <property type="entry name" value="HTH_31"/>
    <property type="match status" value="1"/>
</dbReference>
<dbReference type="InterPro" id="IPR001387">
    <property type="entry name" value="Cro/C1-type_HTH"/>
</dbReference>
<feature type="domain" description="HTH cro/C1-type" evidence="1">
    <location>
        <begin position="14"/>
        <end position="69"/>
    </location>
</feature>
<dbReference type="InterPro" id="IPR010982">
    <property type="entry name" value="Lambda_DNA-bd_dom_sf"/>
</dbReference>
<evidence type="ECO:0000259" key="1">
    <source>
        <dbReference type="PROSITE" id="PS50943"/>
    </source>
</evidence>
<organism evidence="2 3">
    <name type="scientific">Actinorhabdospora filicis</name>
    <dbReference type="NCBI Taxonomy" id="1785913"/>
    <lineage>
        <taxon>Bacteria</taxon>
        <taxon>Bacillati</taxon>
        <taxon>Actinomycetota</taxon>
        <taxon>Actinomycetes</taxon>
        <taxon>Micromonosporales</taxon>
        <taxon>Micromonosporaceae</taxon>
        <taxon>Actinorhabdospora</taxon>
    </lineage>
</organism>
<dbReference type="Gene3D" id="1.10.260.40">
    <property type="entry name" value="lambda repressor-like DNA-binding domains"/>
    <property type="match status" value="1"/>
</dbReference>
<reference evidence="2" key="1">
    <citation type="submission" date="2023-03" db="EMBL/GenBank/DDBJ databases">
        <title>Actinorhabdospora filicis NBRC 111898.</title>
        <authorList>
            <person name="Ichikawa N."/>
            <person name="Sato H."/>
            <person name="Tonouchi N."/>
        </authorList>
    </citation>
    <scope>NUCLEOTIDE SEQUENCE</scope>
    <source>
        <strain evidence="2">NBRC 111898</strain>
    </source>
</reference>
<dbReference type="GO" id="GO:0003677">
    <property type="term" value="F:DNA binding"/>
    <property type="evidence" value="ECO:0007669"/>
    <property type="project" value="InterPro"/>
</dbReference>
<accession>A0A9W6SMF4</accession>
<name>A0A9W6SMF4_9ACTN</name>
<dbReference type="PROSITE" id="PS50943">
    <property type="entry name" value="HTH_CROC1"/>
    <property type="match status" value="1"/>
</dbReference>
<proteinExistence type="predicted"/>
<dbReference type="SMART" id="SM00530">
    <property type="entry name" value="HTH_XRE"/>
    <property type="match status" value="1"/>
</dbReference>
<comment type="caution">
    <text evidence="2">The sequence shown here is derived from an EMBL/GenBank/DDBJ whole genome shotgun (WGS) entry which is preliminary data.</text>
</comment>
<gene>
    <name evidence="2" type="ORF">Afil01_32960</name>
</gene>
<sequence length="407" mass="43328">MEPDVGGQTIGQRIATRRVLSGRSVRQLAAEAGIAHTTWGRIERGERGADNRVILGDIARVLNCTVADLTGRPGEPTTRAEAALAGSVHGLLAALVETNLDDEPTVAPVPLHVLAREAELLDDLRVRADYAGAAARLGPFTRQLHATTVLASDPVEYEAALKLTVLGASRAGGILRDVGQRAEAYLAGERAQQAAEELGDPVMLAAAFRTRAAAAMGCGGFARAHKLAVRGLGSVEGDLDVFGATETAGHLHLLAAMTLYGLRRGGEGDTHLEEAERLAVRTGDSDVLRLYFGPTNLRFWRLAIAVDTGDAEEAVRIVRGTNPAAIGSVDRQSMFYLDAARACARLGHRDADRAAIRMLAASERIAPQRARSHPFAAETMRVIVRRTRRSDMDGPLRALAVRLGVTA</sequence>
<evidence type="ECO:0000313" key="2">
    <source>
        <dbReference type="EMBL" id="GLZ78489.1"/>
    </source>
</evidence>
<keyword evidence="3" id="KW-1185">Reference proteome</keyword>
<dbReference type="EMBL" id="BSTX01000002">
    <property type="protein sequence ID" value="GLZ78489.1"/>
    <property type="molecule type" value="Genomic_DNA"/>
</dbReference>
<dbReference type="Proteomes" id="UP001165079">
    <property type="component" value="Unassembled WGS sequence"/>
</dbReference>
<dbReference type="SUPFAM" id="SSF47413">
    <property type="entry name" value="lambda repressor-like DNA-binding domains"/>
    <property type="match status" value="1"/>
</dbReference>
<protein>
    <submittedName>
        <fullName evidence="2">Transcriptional regulator</fullName>
    </submittedName>
</protein>
<evidence type="ECO:0000313" key="3">
    <source>
        <dbReference type="Proteomes" id="UP001165079"/>
    </source>
</evidence>
<dbReference type="RefSeq" id="WP_285663641.1">
    <property type="nucleotide sequence ID" value="NZ_BSTX01000002.1"/>
</dbReference>
<dbReference type="AlphaFoldDB" id="A0A9W6SMF4"/>